<feature type="compositionally biased region" description="Basic and acidic residues" evidence="11">
    <location>
        <begin position="85"/>
        <end position="109"/>
    </location>
</feature>
<dbReference type="Pfam" id="PF00270">
    <property type="entry name" value="DEAD"/>
    <property type="match status" value="1"/>
</dbReference>
<dbReference type="Gene3D" id="1.10.3380.10">
    <property type="entry name" value="Sec63 N-terminal domain-like domain"/>
    <property type="match status" value="1"/>
</dbReference>
<dbReference type="PROSITE" id="PS51192">
    <property type="entry name" value="HELICASE_ATP_BIND_1"/>
    <property type="match status" value="1"/>
</dbReference>
<keyword evidence="5" id="KW-0067">ATP-binding</keyword>
<name>A0A8H7SNQ8_9FUNG</name>
<evidence type="ECO:0000256" key="4">
    <source>
        <dbReference type="ARBA" id="ARBA00022806"/>
    </source>
</evidence>
<dbReference type="Pfam" id="PF00271">
    <property type="entry name" value="Helicase_C"/>
    <property type="match status" value="1"/>
</dbReference>
<accession>A0A8H7SNQ8</accession>
<evidence type="ECO:0000256" key="1">
    <source>
        <dbReference type="ARBA" id="ARBA00010140"/>
    </source>
</evidence>
<keyword evidence="6" id="KW-0413">Isomerase</keyword>
<feature type="compositionally biased region" description="Low complexity" evidence="11">
    <location>
        <begin position="33"/>
        <end position="52"/>
    </location>
</feature>
<dbReference type="SMART" id="SM00973">
    <property type="entry name" value="Sec63"/>
    <property type="match status" value="1"/>
</dbReference>
<dbReference type="InterPro" id="IPR011545">
    <property type="entry name" value="DEAD/DEAH_box_helicase_dom"/>
</dbReference>
<evidence type="ECO:0000256" key="8">
    <source>
        <dbReference type="ARBA" id="ARBA00034617"/>
    </source>
</evidence>
<organism evidence="14 15">
    <name type="scientific">Thamnidium elegans</name>
    <dbReference type="NCBI Taxonomy" id="101142"/>
    <lineage>
        <taxon>Eukaryota</taxon>
        <taxon>Fungi</taxon>
        <taxon>Fungi incertae sedis</taxon>
        <taxon>Mucoromycota</taxon>
        <taxon>Mucoromycotina</taxon>
        <taxon>Mucoromycetes</taxon>
        <taxon>Mucorales</taxon>
        <taxon>Mucorineae</taxon>
        <taxon>Mucoraceae</taxon>
        <taxon>Thamnidium</taxon>
    </lineage>
</organism>
<dbReference type="Proteomes" id="UP000613177">
    <property type="component" value="Unassembled WGS sequence"/>
</dbReference>
<dbReference type="InterPro" id="IPR014001">
    <property type="entry name" value="Helicase_ATP-bd"/>
</dbReference>
<evidence type="ECO:0000256" key="10">
    <source>
        <dbReference type="ARBA" id="ARBA00048988"/>
    </source>
</evidence>
<dbReference type="InterPro" id="IPR057842">
    <property type="entry name" value="WH_MER3"/>
</dbReference>
<dbReference type="GO" id="GO:0005524">
    <property type="term" value="F:ATP binding"/>
    <property type="evidence" value="ECO:0007669"/>
    <property type="project" value="UniProtKB-KW"/>
</dbReference>
<dbReference type="FunFam" id="1.10.10.10:FF:000012">
    <property type="entry name" value="U5 small nuclear ribonucleoprotein helicase"/>
    <property type="match status" value="1"/>
</dbReference>
<evidence type="ECO:0000256" key="9">
    <source>
        <dbReference type="ARBA" id="ARBA00034808"/>
    </source>
</evidence>
<keyword evidence="15" id="KW-1185">Reference proteome</keyword>
<sequence>MERYRWELSTQQNNLSSRRHTSDIKSGVYGLTSMHSGSPNMESSSSNNNMMENSQLIDNDINIGEWLANEEASLDEIPLDSFYGRTDEMYPKGPEIQRNKREDNNKNEQNKVSFPVVSNTELRPTSEIPAPFNSVFKFGVFNVIQSKCLNDTFYENNNLVISAPTGSGKTVLMELTIIRVLLNHGDNSKIIYIAPTKSLCSERVKDWENKFKPFGIVCKEFTGDTNFVTVSSIRNTSIIITTPEKWDAITRRCIDSRQLMQLIKLFLIDEVHILNEKRGACLEACVSRMQTIGHNLRFIAVSATVPNLQDIATWLKAKPISFSEEYRPIKLNRFVYAFPLHEPNMFLFDRKLDWKLLDMIQKHSNSKPVLIFCSTRKSAEQSCNTLLQMIDKKKIPSLREDKRKIHPACKLKNKALPKLVERGLAFHHAGLDSSDRSQIENLFLSREIRYYVATTSTLAVGVNLPAHLVIIKSTQGYQERGFREYSDLDLLQMVGRAGRPGLDTSGSAVILTTLDMERRYNTLISGTTNIESWLHENMIEHLMSEICLGTITDIHTGLNWLRSTFLYIRVSKNPIHYRLEPGTYMSTDSILQEICAKDLELLKQHNLIEESFNKSLKPTAYGLAMDRYYMKYPVMIHLLDTENPGSVKDTLYLLCQAQEETDSVRFNNGEKSFLNTLAKHPNIRFPIERVISIPDKIFILVQCLLGDISLYNSGNNLLATEASIKLKFAAELYQSLQAKMWSTSPYVARQIEGIGSQFAKTLAQANMISMEQLRNCDPGRIEMILNRNPPFGTKIKKHLNAIPHFILNVEQSLCLKSNQERSSNEFINLHITIGLHNTTVNRGKYGKAYYAQFSVDTTEKVLLDFRRILISKLHEAQQTFDLKVEVISPTTIISCHLKSEDFAGSNLISAQANRPQMTQVKNPEYDDVLEEFEIDPRIWQEIDDISNTTLDQKPALNHSNASTTSAANINPESMKKKPVRKKKNPDELCKHRCRNKEMCAHACCKLHISSTPTDIKSSLKRVYEEDDLMIERLLQKKLKPSVEENDIGRGTNSLIGNSVPFNNTQSYINVKDDNLIGSIEAQEKQDDLDSFMDFLELNEQDIENISNFESKLAAMELNDVHQYEVQNNFPIISDFNQSGVFSDPCDLVWQQAGEYVQKVFENGVVSTDNQNNSVQESTSDTWSFQSSSLANWVQNYVDIVYDDTN</sequence>
<dbReference type="PANTHER" id="PTHR47835">
    <property type="entry name" value="HFM1, ATP DEPENDENT DNA HELICASE HOMOLOG"/>
    <property type="match status" value="1"/>
</dbReference>
<feature type="domain" description="Helicase C-terminal" evidence="13">
    <location>
        <begin position="355"/>
        <end position="546"/>
    </location>
</feature>
<evidence type="ECO:0000256" key="3">
    <source>
        <dbReference type="ARBA" id="ARBA00022801"/>
    </source>
</evidence>
<dbReference type="InterPro" id="IPR036388">
    <property type="entry name" value="WH-like_DNA-bd_sf"/>
</dbReference>
<evidence type="ECO:0000256" key="2">
    <source>
        <dbReference type="ARBA" id="ARBA00022741"/>
    </source>
</evidence>
<evidence type="ECO:0000256" key="5">
    <source>
        <dbReference type="ARBA" id="ARBA00022840"/>
    </source>
</evidence>
<dbReference type="SUPFAM" id="SSF52540">
    <property type="entry name" value="P-loop containing nucleoside triphosphate hydrolases"/>
    <property type="match status" value="1"/>
</dbReference>
<evidence type="ECO:0000259" key="12">
    <source>
        <dbReference type="PROSITE" id="PS51192"/>
    </source>
</evidence>
<evidence type="ECO:0000259" key="13">
    <source>
        <dbReference type="PROSITE" id="PS51194"/>
    </source>
</evidence>
<dbReference type="SMART" id="SM00490">
    <property type="entry name" value="HELICc"/>
    <property type="match status" value="1"/>
</dbReference>
<keyword evidence="3" id="KW-0378">Hydrolase</keyword>
<dbReference type="InterPro" id="IPR036390">
    <property type="entry name" value="WH_DNA-bd_sf"/>
</dbReference>
<feature type="domain" description="Helicase ATP-binding" evidence="12">
    <location>
        <begin position="150"/>
        <end position="323"/>
    </location>
</feature>
<keyword evidence="7" id="KW-0469">Meiosis</keyword>
<dbReference type="InterPro" id="IPR004179">
    <property type="entry name" value="Sec63-dom"/>
</dbReference>
<dbReference type="EMBL" id="JAEPRE010000064">
    <property type="protein sequence ID" value="KAG2233969.1"/>
    <property type="molecule type" value="Genomic_DNA"/>
</dbReference>
<dbReference type="SUPFAM" id="SSF158702">
    <property type="entry name" value="Sec63 N-terminal domain-like"/>
    <property type="match status" value="1"/>
</dbReference>
<comment type="similarity">
    <text evidence="1">Belongs to the helicase family. SKI2 subfamily.</text>
</comment>
<dbReference type="GO" id="GO:0043138">
    <property type="term" value="F:3'-5' DNA helicase activity"/>
    <property type="evidence" value="ECO:0007669"/>
    <property type="project" value="UniProtKB-EC"/>
</dbReference>
<dbReference type="SUPFAM" id="SSF46785">
    <property type="entry name" value="Winged helix' DNA-binding domain"/>
    <property type="match status" value="1"/>
</dbReference>
<dbReference type="PROSITE" id="PS51194">
    <property type="entry name" value="HELICASE_CTER"/>
    <property type="match status" value="1"/>
</dbReference>
<reference evidence="14" key="1">
    <citation type="submission" date="2021-01" db="EMBL/GenBank/DDBJ databases">
        <title>Metabolic potential, ecology and presence of endohyphal bacteria is reflected in genomic diversity of Mucoromycotina.</title>
        <authorList>
            <person name="Muszewska A."/>
            <person name="Okrasinska A."/>
            <person name="Steczkiewicz K."/>
            <person name="Drgas O."/>
            <person name="Orlowska M."/>
            <person name="Perlinska-Lenart U."/>
            <person name="Aleksandrzak-Piekarczyk T."/>
            <person name="Szatraj K."/>
            <person name="Zielenkiewicz U."/>
            <person name="Pilsyk S."/>
            <person name="Malc E."/>
            <person name="Mieczkowski P."/>
            <person name="Kruszewska J.S."/>
            <person name="Biernat P."/>
            <person name="Pawlowska J."/>
        </authorList>
    </citation>
    <scope>NUCLEOTIDE SEQUENCE</scope>
    <source>
        <strain evidence="14">WA0000018081</strain>
    </source>
</reference>
<gene>
    <name evidence="14" type="ORF">INT48_006461</name>
</gene>
<dbReference type="Gene3D" id="1.10.10.10">
    <property type="entry name" value="Winged helix-like DNA-binding domain superfamily/Winged helix DNA-binding domain"/>
    <property type="match status" value="1"/>
</dbReference>
<dbReference type="AlphaFoldDB" id="A0A8H7SNQ8"/>
<dbReference type="CDD" id="cd18795">
    <property type="entry name" value="SF2_C_Ski2"/>
    <property type="match status" value="1"/>
</dbReference>
<dbReference type="Pfam" id="PF23445">
    <property type="entry name" value="WHD_SNRNP200"/>
    <property type="match status" value="1"/>
</dbReference>
<protein>
    <recommendedName>
        <fullName evidence="9">DNA 3'-5' helicase</fullName>
        <ecNumber evidence="9">5.6.2.4</ecNumber>
    </recommendedName>
</protein>
<dbReference type="Pfam" id="PF02889">
    <property type="entry name" value="Sec63"/>
    <property type="match status" value="1"/>
</dbReference>
<feature type="region of interest" description="Disordered" evidence="11">
    <location>
        <begin position="31"/>
        <end position="52"/>
    </location>
</feature>
<dbReference type="InterPro" id="IPR027417">
    <property type="entry name" value="P-loop_NTPase"/>
</dbReference>
<dbReference type="GO" id="GO:0003676">
    <property type="term" value="F:nucleic acid binding"/>
    <property type="evidence" value="ECO:0007669"/>
    <property type="project" value="InterPro"/>
</dbReference>
<evidence type="ECO:0000313" key="15">
    <source>
        <dbReference type="Proteomes" id="UP000613177"/>
    </source>
</evidence>
<dbReference type="GO" id="GO:0016787">
    <property type="term" value="F:hydrolase activity"/>
    <property type="evidence" value="ECO:0007669"/>
    <property type="project" value="UniProtKB-KW"/>
</dbReference>
<dbReference type="PANTHER" id="PTHR47835:SF3">
    <property type="entry name" value="HELICASE FOR MEIOSIS 1"/>
    <property type="match status" value="1"/>
</dbReference>
<keyword evidence="2" id="KW-0547">Nucleotide-binding</keyword>
<comment type="catalytic activity">
    <reaction evidence="8">
        <text>Couples ATP hydrolysis with the unwinding of duplex DNA by translocating in the 3'-5' direction.</text>
        <dbReference type="EC" id="5.6.2.4"/>
    </reaction>
</comment>
<dbReference type="SMART" id="SM00487">
    <property type="entry name" value="DEXDc"/>
    <property type="match status" value="1"/>
</dbReference>
<dbReference type="Gene3D" id="3.40.50.300">
    <property type="entry name" value="P-loop containing nucleotide triphosphate hydrolases"/>
    <property type="match status" value="2"/>
</dbReference>
<evidence type="ECO:0000256" key="11">
    <source>
        <dbReference type="SAM" id="MobiDB-lite"/>
    </source>
</evidence>
<evidence type="ECO:0000313" key="14">
    <source>
        <dbReference type="EMBL" id="KAG2233969.1"/>
    </source>
</evidence>
<feature type="compositionally biased region" description="Polar residues" evidence="11">
    <location>
        <begin position="951"/>
        <end position="971"/>
    </location>
</feature>
<feature type="region of interest" description="Disordered" evidence="11">
    <location>
        <begin position="84"/>
        <end position="113"/>
    </location>
</feature>
<proteinExistence type="inferred from homology"/>
<dbReference type="GO" id="GO:0051321">
    <property type="term" value="P:meiotic cell cycle"/>
    <property type="evidence" value="ECO:0007669"/>
    <property type="project" value="UniProtKB-KW"/>
</dbReference>
<dbReference type="InterPro" id="IPR052247">
    <property type="entry name" value="Meiotic_Crossover_Helicase"/>
</dbReference>
<keyword evidence="4" id="KW-0347">Helicase</keyword>
<evidence type="ECO:0000256" key="7">
    <source>
        <dbReference type="ARBA" id="ARBA00023254"/>
    </source>
</evidence>
<dbReference type="EC" id="5.6.2.4" evidence="9"/>
<dbReference type="InterPro" id="IPR001650">
    <property type="entry name" value="Helicase_C-like"/>
</dbReference>
<comment type="catalytic activity">
    <reaction evidence="10">
        <text>ATP + H2O = ADP + phosphate + H(+)</text>
        <dbReference type="Rhea" id="RHEA:13065"/>
        <dbReference type="ChEBI" id="CHEBI:15377"/>
        <dbReference type="ChEBI" id="CHEBI:15378"/>
        <dbReference type="ChEBI" id="CHEBI:30616"/>
        <dbReference type="ChEBI" id="CHEBI:43474"/>
        <dbReference type="ChEBI" id="CHEBI:456216"/>
        <dbReference type="EC" id="5.6.2.4"/>
    </reaction>
</comment>
<feature type="region of interest" description="Disordered" evidence="11">
    <location>
        <begin position="951"/>
        <end position="986"/>
    </location>
</feature>
<evidence type="ECO:0000256" key="6">
    <source>
        <dbReference type="ARBA" id="ARBA00023235"/>
    </source>
</evidence>
<comment type="caution">
    <text evidence="14">The sequence shown here is derived from an EMBL/GenBank/DDBJ whole genome shotgun (WGS) entry which is preliminary data.</text>
</comment>